<feature type="transmembrane region" description="Helical" evidence="2">
    <location>
        <begin position="242"/>
        <end position="265"/>
    </location>
</feature>
<dbReference type="KEGG" id="saf:SULAZ_0703"/>
<name>C1DUA1_SULAA</name>
<organism evidence="4 5">
    <name type="scientific">Sulfurihydrogenibium azorense (strain DSM 15241 / OCM 825 / Az-Fu1)</name>
    <dbReference type="NCBI Taxonomy" id="204536"/>
    <lineage>
        <taxon>Bacteria</taxon>
        <taxon>Pseudomonadati</taxon>
        <taxon>Aquificota</taxon>
        <taxon>Aquificia</taxon>
        <taxon>Aquificales</taxon>
        <taxon>Hydrogenothermaceae</taxon>
        <taxon>Sulfurihydrogenibium</taxon>
    </lineage>
</organism>
<feature type="domain" description="Cytochrome oxidase subunit I profile" evidence="3">
    <location>
        <begin position="209"/>
        <end position="469"/>
    </location>
</feature>
<evidence type="ECO:0000313" key="5">
    <source>
        <dbReference type="Proteomes" id="UP000001369"/>
    </source>
</evidence>
<feature type="transmembrane region" description="Helical" evidence="2">
    <location>
        <begin position="271"/>
        <end position="292"/>
    </location>
</feature>
<feature type="transmembrane region" description="Helical" evidence="2">
    <location>
        <begin position="168"/>
        <end position="189"/>
    </location>
</feature>
<proteinExistence type="predicted"/>
<dbReference type="Proteomes" id="UP000001369">
    <property type="component" value="Chromosome"/>
</dbReference>
<dbReference type="InterPro" id="IPR036927">
    <property type="entry name" value="Cyt_c_oxase-like_su1_sf"/>
</dbReference>
<evidence type="ECO:0000259" key="3">
    <source>
        <dbReference type="PROSITE" id="PS50855"/>
    </source>
</evidence>
<feature type="transmembrane region" description="Helical" evidence="2">
    <location>
        <begin position="352"/>
        <end position="370"/>
    </location>
</feature>
<feature type="transmembrane region" description="Helical" evidence="2">
    <location>
        <begin position="101"/>
        <end position="126"/>
    </location>
</feature>
<dbReference type="EMBL" id="CP001229">
    <property type="protein sequence ID" value="ACN99049.1"/>
    <property type="molecule type" value="Genomic_DNA"/>
</dbReference>
<keyword evidence="1" id="KW-0249">Electron transport</keyword>
<dbReference type="eggNOG" id="COG3278">
    <property type="taxonomic scope" value="Bacteria"/>
</dbReference>
<keyword evidence="1" id="KW-0813">Transport</keyword>
<feature type="transmembrane region" description="Helical" evidence="2">
    <location>
        <begin position="26"/>
        <end position="46"/>
    </location>
</feature>
<dbReference type="PROSITE" id="PS50855">
    <property type="entry name" value="COX1"/>
    <property type="match status" value="1"/>
</dbReference>
<dbReference type="RefSeq" id="WP_012674369.1">
    <property type="nucleotide sequence ID" value="NC_012438.1"/>
</dbReference>
<dbReference type="Pfam" id="PF00115">
    <property type="entry name" value="COX1"/>
    <property type="match status" value="1"/>
</dbReference>
<accession>C1DUA1</accession>
<dbReference type="OrthoDB" id="9808748at2"/>
<feature type="transmembrane region" description="Helical" evidence="2">
    <location>
        <begin position="66"/>
        <end position="89"/>
    </location>
</feature>
<dbReference type="InterPro" id="IPR023616">
    <property type="entry name" value="Cyt_c_oxase-like_su1_dom"/>
</dbReference>
<dbReference type="HOGENOM" id="CLU_017702_3_4_0"/>
<dbReference type="GO" id="GO:0020037">
    <property type="term" value="F:heme binding"/>
    <property type="evidence" value="ECO:0007669"/>
    <property type="project" value="InterPro"/>
</dbReference>
<keyword evidence="2" id="KW-0472">Membrane</keyword>
<evidence type="ECO:0000313" key="4">
    <source>
        <dbReference type="EMBL" id="ACN99049.1"/>
    </source>
</evidence>
<protein>
    <submittedName>
        <fullName evidence="4">Putative cytochrome c oxidase, subunit I</fullName>
    </submittedName>
</protein>
<dbReference type="Gene3D" id="1.20.210.10">
    <property type="entry name" value="Cytochrome c oxidase-like, subunit I domain"/>
    <property type="match status" value="1"/>
</dbReference>
<evidence type="ECO:0000256" key="1">
    <source>
        <dbReference type="ARBA" id="ARBA00022660"/>
    </source>
</evidence>
<feature type="transmembrane region" description="Helical" evidence="2">
    <location>
        <begin position="390"/>
        <end position="411"/>
    </location>
</feature>
<reference evidence="4 5" key="1">
    <citation type="journal article" date="2009" name="J. Bacteriol.">
        <title>Complete and draft genome sequences of six members of the Aquificales.</title>
        <authorList>
            <person name="Reysenbach A.L."/>
            <person name="Hamamura N."/>
            <person name="Podar M."/>
            <person name="Griffiths E."/>
            <person name="Ferreira S."/>
            <person name="Hochstein R."/>
            <person name="Heidelberg J."/>
            <person name="Johnson J."/>
            <person name="Mead D."/>
            <person name="Pohorille A."/>
            <person name="Sarmiento M."/>
            <person name="Schweighofer K."/>
            <person name="Seshadri R."/>
            <person name="Voytek M.A."/>
        </authorList>
    </citation>
    <scope>NUCLEOTIDE SEQUENCE [LARGE SCALE GENOMIC DNA]</scope>
    <source>
        <strain evidence="5">Az-Fu1 / DSM 15241 / OCM 825</strain>
    </source>
</reference>
<sequence>MAAATTTAGEVQLTNLVNYTLVKLHVAMGLIFFIIVGLMGFLYSLQLDGIYPFPGIEFLSPGRVRMIHTAGAAYGFLVNMFTGLLYWAVPRFTGYKVFDEKYLGGFMFIGLQAAVLITVVAILFLGQADNVEWGETPWWLDPIIVAWLLLHAVQFGTPILKASQKAPLYVTGWYVSAMLVWTPLVVFMGNFIPRFWSAGSGAGAVQSTFIHDLVGLYVTPVAWGLMYYFVPVIMKKPMWSHGLSLLGFWGLAFFYPMNGVHHFLWSPIPMFAQYSAVFATVAIEFAVTSVLINFMMTLRGSAEVLKYNVPLRYMYTGAIFYWITCFQCAFHVTLTFQKVIHFTDWVTGHAHLIMFGTFGMWVLGMAEYVWPRLFGKETMYSKGMSEGAYWLLTIGVIAMFVDLTAAGLVQGFDWIGLNPWIDSVNFSKPFWYFRSVAGIMMLTGLLMYAMNFYKTATAGKGLEAQLRNA</sequence>
<dbReference type="GO" id="GO:0004129">
    <property type="term" value="F:cytochrome-c oxidase activity"/>
    <property type="evidence" value="ECO:0007669"/>
    <property type="project" value="InterPro"/>
</dbReference>
<keyword evidence="2" id="KW-1133">Transmembrane helix</keyword>
<feature type="transmembrane region" description="Helical" evidence="2">
    <location>
        <begin position="313"/>
        <end position="332"/>
    </location>
</feature>
<dbReference type="GO" id="GO:0009060">
    <property type="term" value="P:aerobic respiration"/>
    <property type="evidence" value="ECO:0007669"/>
    <property type="project" value="InterPro"/>
</dbReference>
<dbReference type="STRING" id="204536.SULAZ_0703"/>
<keyword evidence="1" id="KW-0679">Respiratory chain</keyword>
<feature type="transmembrane region" description="Helical" evidence="2">
    <location>
        <begin position="209"/>
        <end position="230"/>
    </location>
</feature>
<feature type="transmembrane region" description="Helical" evidence="2">
    <location>
        <begin position="138"/>
        <end position="156"/>
    </location>
</feature>
<keyword evidence="5" id="KW-1185">Reference proteome</keyword>
<dbReference type="InterPro" id="IPR000883">
    <property type="entry name" value="Cyt_C_Oxase_1"/>
</dbReference>
<gene>
    <name evidence="4" type="ordered locus">SULAZ_0703</name>
</gene>
<evidence type="ECO:0000256" key="2">
    <source>
        <dbReference type="SAM" id="Phobius"/>
    </source>
</evidence>
<keyword evidence="2" id="KW-0812">Transmembrane</keyword>
<dbReference type="AlphaFoldDB" id="C1DUA1"/>
<dbReference type="GO" id="GO:0016020">
    <property type="term" value="C:membrane"/>
    <property type="evidence" value="ECO:0007669"/>
    <property type="project" value="InterPro"/>
</dbReference>
<dbReference type="SUPFAM" id="SSF81442">
    <property type="entry name" value="Cytochrome c oxidase subunit I-like"/>
    <property type="match status" value="1"/>
</dbReference>
<feature type="transmembrane region" description="Helical" evidence="2">
    <location>
        <begin position="431"/>
        <end position="450"/>
    </location>
</feature>